<comment type="caution">
    <text evidence="2">The sequence shown here is derived from an EMBL/GenBank/DDBJ whole genome shotgun (WGS) entry which is preliminary data.</text>
</comment>
<organism evidence="2 3">
    <name type="scientific">Streptosporangium album</name>
    <dbReference type="NCBI Taxonomy" id="47479"/>
    <lineage>
        <taxon>Bacteria</taxon>
        <taxon>Bacillati</taxon>
        <taxon>Actinomycetota</taxon>
        <taxon>Actinomycetes</taxon>
        <taxon>Streptosporangiales</taxon>
        <taxon>Streptosporangiaceae</taxon>
        <taxon>Streptosporangium</taxon>
    </lineage>
</organism>
<feature type="compositionally biased region" description="Basic residues" evidence="1">
    <location>
        <begin position="56"/>
        <end position="69"/>
    </location>
</feature>
<feature type="region of interest" description="Disordered" evidence="1">
    <location>
        <begin position="194"/>
        <end position="218"/>
    </location>
</feature>
<dbReference type="EMBL" id="JACHJU010000001">
    <property type="protein sequence ID" value="MBB4939620.1"/>
    <property type="molecule type" value="Genomic_DNA"/>
</dbReference>
<dbReference type="AlphaFoldDB" id="A0A7W7RWV6"/>
<gene>
    <name evidence="2" type="ORF">FHR32_003925</name>
</gene>
<keyword evidence="3" id="KW-1185">Reference proteome</keyword>
<evidence type="ECO:0000313" key="3">
    <source>
        <dbReference type="Proteomes" id="UP000534286"/>
    </source>
</evidence>
<name>A0A7W7RWV6_9ACTN</name>
<dbReference type="Proteomes" id="UP000534286">
    <property type="component" value="Unassembled WGS sequence"/>
</dbReference>
<reference evidence="2 3" key="1">
    <citation type="submission" date="2020-08" db="EMBL/GenBank/DDBJ databases">
        <title>Sequencing the genomes of 1000 actinobacteria strains.</title>
        <authorList>
            <person name="Klenk H.-P."/>
        </authorList>
    </citation>
    <scope>NUCLEOTIDE SEQUENCE [LARGE SCALE GENOMIC DNA]</scope>
    <source>
        <strain evidence="2 3">DSM 43023</strain>
    </source>
</reference>
<evidence type="ECO:0000313" key="2">
    <source>
        <dbReference type="EMBL" id="MBB4939620.1"/>
    </source>
</evidence>
<feature type="compositionally biased region" description="Gly residues" evidence="1">
    <location>
        <begin position="35"/>
        <end position="45"/>
    </location>
</feature>
<protein>
    <submittedName>
        <fullName evidence="2">Uncharacterized protein</fullName>
    </submittedName>
</protein>
<accession>A0A7W7RWV6</accession>
<feature type="region of interest" description="Disordered" evidence="1">
    <location>
        <begin position="27"/>
        <end position="69"/>
    </location>
</feature>
<sequence length="218" mass="24645">MGRGLSGDGLTVPRRWSRRSRRAWRSRWKGRTGPWQGGKLAGSGWPGPRRDGRTSRWGRRHPWRSGRSRRWGRDRPWRDVGFGAGLSPRLRRNGGIRTRRGLRGAGPWGGEVVLGVGEPVVGSTAVAGNRPWLGCPGRRLRPRRGVVGLLVTCEIGLRHVRRRLAETRRRRRRCGRTFGFAFVLGPGFLATHMSKRSDSQRSSCGYGRSQPYRPLVLR</sequence>
<proteinExistence type="predicted"/>
<evidence type="ECO:0000256" key="1">
    <source>
        <dbReference type="SAM" id="MobiDB-lite"/>
    </source>
</evidence>